<dbReference type="Proteomes" id="UP000308730">
    <property type="component" value="Unassembled WGS sequence"/>
</dbReference>
<keyword evidence="3" id="KW-1185">Reference proteome</keyword>
<feature type="compositionally biased region" description="Acidic residues" evidence="1">
    <location>
        <begin position="125"/>
        <end position="137"/>
    </location>
</feature>
<accession>A0A4V3XI96</accession>
<dbReference type="AlphaFoldDB" id="A0A4V3XI96"/>
<protein>
    <submittedName>
        <fullName evidence="2">Uncharacterized protein</fullName>
    </submittedName>
</protein>
<feature type="compositionally biased region" description="Basic and acidic residues" evidence="1">
    <location>
        <begin position="37"/>
        <end position="80"/>
    </location>
</feature>
<reference evidence="2 3" key="1">
    <citation type="submission" date="2019-02" db="EMBL/GenBank/DDBJ databases">
        <title>Genome sequencing of the rare red list fungi Antrodiella citrinella (Flaviporus citrinellus).</title>
        <authorList>
            <person name="Buettner E."/>
            <person name="Kellner H."/>
        </authorList>
    </citation>
    <scope>NUCLEOTIDE SEQUENCE [LARGE SCALE GENOMIC DNA]</scope>
    <source>
        <strain evidence="2 3">DSM 108506</strain>
    </source>
</reference>
<dbReference type="OrthoDB" id="2798041at2759"/>
<evidence type="ECO:0000256" key="1">
    <source>
        <dbReference type="SAM" id="MobiDB-lite"/>
    </source>
</evidence>
<name>A0A4V3XI96_9APHY</name>
<dbReference type="EMBL" id="SGPM01000181">
    <property type="protein sequence ID" value="THH28393.1"/>
    <property type="molecule type" value="Genomic_DNA"/>
</dbReference>
<sequence length="151" mass="16103">MSQISNSQTERSDTIGRVQDTSYHSAPSKDSTALETDPTREYGDFDAGDHVGRHADVDAGAIHADRDRDAGLNDPTTREEVAEESNFGGENTDYGDVVSPEDDDERYGEALPAEMGGTGEGGAEGYEDTIGDGEPVDVGDTQAIFPGSDRW</sequence>
<evidence type="ECO:0000313" key="2">
    <source>
        <dbReference type="EMBL" id="THH28393.1"/>
    </source>
</evidence>
<comment type="caution">
    <text evidence="2">The sequence shown here is derived from an EMBL/GenBank/DDBJ whole genome shotgun (WGS) entry which is preliminary data.</text>
</comment>
<feature type="region of interest" description="Disordered" evidence="1">
    <location>
        <begin position="1"/>
        <end position="151"/>
    </location>
</feature>
<gene>
    <name evidence="2" type="ORF">EUX98_g5791</name>
</gene>
<evidence type="ECO:0000313" key="3">
    <source>
        <dbReference type="Proteomes" id="UP000308730"/>
    </source>
</evidence>
<feature type="compositionally biased region" description="Polar residues" evidence="1">
    <location>
        <begin position="19"/>
        <end position="34"/>
    </location>
</feature>
<organism evidence="2 3">
    <name type="scientific">Antrodiella citrinella</name>
    <dbReference type="NCBI Taxonomy" id="2447956"/>
    <lineage>
        <taxon>Eukaryota</taxon>
        <taxon>Fungi</taxon>
        <taxon>Dikarya</taxon>
        <taxon>Basidiomycota</taxon>
        <taxon>Agaricomycotina</taxon>
        <taxon>Agaricomycetes</taxon>
        <taxon>Polyporales</taxon>
        <taxon>Steccherinaceae</taxon>
        <taxon>Antrodiella</taxon>
    </lineage>
</organism>
<proteinExistence type="predicted"/>